<dbReference type="AlphaFoldDB" id="A0A2T3HSI9"/>
<organism evidence="2 3">
    <name type="scientific">Photobacterium aquimaris</name>
    <dbReference type="NCBI Taxonomy" id="512643"/>
    <lineage>
        <taxon>Bacteria</taxon>
        <taxon>Pseudomonadati</taxon>
        <taxon>Pseudomonadota</taxon>
        <taxon>Gammaproteobacteria</taxon>
        <taxon>Vibrionales</taxon>
        <taxon>Vibrionaceae</taxon>
        <taxon>Photobacterium</taxon>
    </lineage>
</organism>
<keyword evidence="1" id="KW-1133">Transmembrane helix</keyword>
<keyword evidence="1" id="KW-0472">Membrane</keyword>
<comment type="caution">
    <text evidence="2">The sequence shown here is derived from an EMBL/GenBank/DDBJ whole genome shotgun (WGS) entry which is preliminary data.</text>
</comment>
<accession>A0A2T3HSI9</accession>
<dbReference type="EMBL" id="PYLY01000075">
    <property type="protein sequence ID" value="PST96437.1"/>
    <property type="molecule type" value="Genomic_DNA"/>
</dbReference>
<reference evidence="2 3" key="1">
    <citation type="submission" date="2018-03" db="EMBL/GenBank/DDBJ databases">
        <title>Whole genome sequencing of Histamine producing bacteria.</title>
        <authorList>
            <person name="Butler K."/>
        </authorList>
    </citation>
    <scope>NUCLEOTIDE SEQUENCE [LARGE SCALE GENOMIC DNA]</scope>
    <source>
        <strain evidence="2 3">DSM 23343</strain>
    </source>
</reference>
<dbReference type="Proteomes" id="UP000241858">
    <property type="component" value="Unassembled WGS sequence"/>
</dbReference>
<protein>
    <submittedName>
        <fullName evidence="2">Uncharacterized protein</fullName>
    </submittedName>
</protein>
<sequence>MQLIYELIQANPKYYAWIFGIINILWLGFTYFNKQRHERNLKQLEQDLRYRADRRLKIFDLKASEYGKYVTDLDNFGKKNQIEMPERMQPIFEQYLQNYLAAAEAGDKERERQVVGWLGSQVSLLIQEGLKDVLKLKYESNRLKLIATDEMLETFEQIESLTQESMDCTNEYMTNFTDIIMNQQNEKTKIFQAKAAEIANKIQMHSKSLLNQMRRELSDI</sequence>
<proteinExistence type="predicted"/>
<gene>
    <name evidence="2" type="ORF">C0W81_20025</name>
</gene>
<name>A0A2T3HSI9_9GAMM</name>
<evidence type="ECO:0000313" key="3">
    <source>
        <dbReference type="Proteomes" id="UP000241858"/>
    </source>
</evidence>
<feature type="transmembrane region" description="Helical" evidence="1">
    <location>
        <begin position="14"/>
        <end position="32"/>
    </location>
</feature>
<dbReference type="RefSeq" id="WP_061000945.1">
    <property type="nucleotide sequence ID" value="NZ_LNQZ01000048.1"/>
</dbReference>
<keyword evidence="1" id="KW-0812">Transmembrane</keyword>
<evidence type="ECO:0000313" key="2">
    <source>
        <dbReference type="EMBL" id="PST96437.1"/>
    </source>
</evidence>
<evidence type="ECO:0000256" key="1">
    <source>
        <dbReference type="SAM" id="Phobius"/>
    </source>
</evidence>
<dbReference type="OrthoDB" id="6385192at2"/>